<proteinExistence type="inferred from homology"/>
<name>A0ABD3PKA3_9STRA</name>
<evidence type="ECO:0000313" key="2">
    <source>
        <dbReference type="EMBL" id="KAL3788089.1"/>
    </source>
</evidence>
<accession>A0ABD3PKA3</accession>
<sequence length="126" mass="13891">MTLTTASDTLHLHNIIHHNALIMAPEIDRSYTCRVDLALPSTSHAQLLQDVLSVDGELGNKIAKSFAIVAVSSDEHEVQDSNEGTDMRVLRIDFEAADAKMLRVAVSTMYDMIIVALKCFQEFGSD</sequence>
<dbReference type="Proteomes" id="UP001516023">
    <property type="component" value="Unassembled WGS sequence"/>
</dbReference>
<comment type="similarity">
    <text evidence="1">Belongs to the CTAG/PCC1 family.</text>
</comment>
<reference evidence="2 3" key="1">
    <citation type="journal article" date="2020" name="G3 (Bethesda)">
        <title>Improved Reference Genome for Cyclotella cryptica CCMP332, a Model for Cell Wall Morphogenesis, Salinity Adaptation, and Lipid Production in Diatoms (Bacillariophyta).</title>
        <authorList>
            <person name="Roberts W.R."/>
            <person name="Downey K.M."/>
            <person name="Ruck E.C."/>
            <person name="Traller J.C."/>
            <person name="Alverson A.J."/>
        </authorList>
    </citation>
    <scope>NUCLEOTIDE SEQUENCE [LARGE SCALE GENOMIC DNA]</scope>
    <source>
        <strain evidence="2 3">CCMP332</strain>
    </source>
</reference>
<organism evidence="2 3">
    <name type="scientific">Cyclotella cryptica</name>
    <dbReference type="NCBI Taxonomy" id="29204"/>
    <lineage>
        <taxon>Eukaryota</taxon>
        <taxon>Sar</taxon>
        <taxon>Stramenopiles</taxon>
        <taxon>Ochrophyta</taxon>
        <taxon>Bacillariophyta</taxon>
        <taxon>Coscinodiscophyceae</taxon>
        <taxon>Thalassiosirophycidae</taxon>
        <taxon>Stephanodiscales</taxon>
        <taxon>Stephanodiscaceae</taxon>
        <taxon>Cyclotella</taxon>
    </lineage>
</organism>
<dbReference type="PANTHER" id="PTHR31283:SF5">
    <property type="entry name" value="EKC_KEOPS COMPLEX SUBUNIT LAGE3"/>
    <property type="match status" value="1"/>
</dbReference>
<dbReference type="Pfam" id="PF09341">
    <property type="entry name" value="Pcc1"/>
    <property type="match status" value="1"/>
</dbReference>
<evidence type="ECO:0000256" key="1">
    <source>
        <dbReference type="ARBA" id="ARBA00007073"/>
    </source>
</evidence>
<evidence type="ECO:0000313" key="3">
    <source>
        <dbReference type="Proteomes" id="UP001516023"/>
    </source>
</evidence>
<comment type="caution">
    <text evidence="2">The sequence shown here is derived from an EMBL/GenBank/DDBJ whole genome shotgun (WGS) entry which is preliminary data.</text>
</comment>
<gene>
    <name evidence="2" type="ORF">HJC23_008151</name>
</gene>
<dbReference type="Gene3D" id="3.30.310.50">
    <property type="entry name" value="Alpha-D-phosphohexomutase, C-terminal domain"/>
    <property type="match status" value="1"/>
</dbReference>
<dbReference type="AlphaFoldDB" id="A0ABD3PKA3"/>
<dbReference type="InterPro" id="IPR015419">
    <property type="entry name" value="CTAG/Pcc1"/>
</dbReference>
<dbReference type="PANTHER" id="PTHR31283">
    <property type="entry name" value="EKC/KEOPS COMPLEX SUBUNIT PCC1 FAMILY MEMBER"/>
    <property type="match status" value="1"/>
</dbReference>
<dbReference type="EMBL" id="JABMIG020000162">
    <property type="protein sequence ID" value="KAL3788089.1"/>
    <property type="molecule type" value="Genomic_DNA"/>
</dbReference>
<keyword evidence="3" id="KW-1185">Reference proteome</keyword>
<protein>
    <submittedName>
        <fullName evidence="2">Uncharacterized protein</fullName>
    </submittedName>
</protein>